<dbReference type="InterPro" id="IPR001672">
    <property type="entry name" value="G6P_Isomerase"/>
</dbReference>
<evidence type="ECO:0000256" key="2">
    <source>
        <dbReference type="ARBA" id="ARBA00023152"/>
    </source>
</evidence>
<dbReference type="PRINTS" id="PR00662">
    <property type="entry name" value="G6PISOMERASE"/>
</dbReference>
<protein>
    <recommendedName>
        <fullName evidence="4">Glucose-6-phosphate isomerase</fullName>
        <ecNumber evidence="4">5.3.1.9</ecNumber>
    </recommendedName>
</protein>
<accession>A0A1H0Y9G2</accession>
<organism evidence="5 6">
    <name type="scientific">Actinopolyspora saharensis</name>
    <dbReference type="NCBI Taxonomy" id="995062"/>
    <lineage>
        <taxon>Bacteria</taxon>
        <taxon>Bacillati</taxon>
        <taxon>Actinomycetota</taxon>
        <taxon>Actinomycetes</taxon>
        <taxon>Actinopolysporales</taxon>
        <taxon>Actinopolysporaceae</taxon>
        <taxon>Actinopolyspora</taxon>
    </lineage>
</organism>
<comment type="similarity">
    <text evidence="4">Belongs to the GPI family.</text>
</comment>
<keyword evidence="2 4" id="KW-0324">Glycolysis</keyword>
<dbReference type="GO" id="GO:0004347">
    <property type="term" value="F:glucose-6-phosphate isomerase activity"/>
    <property type="evidence" value="ECO:0007669"/>
    <property type="project" value="UniProtKB-EC"/>
</dbReference>
<dbReference type="UniPathway" id="UPA00109">
    <property type="reaction ID" value="UER00181"/>
</dbReference>
<dbReference type="RefSeq" id="WP_092520539.1">
    <property type="nucleotide sequence ID" value="NZ_FNKO01000001.1"/>
</dbReference>
<dbReference type="PROSITE" id="PS51463">
    <property type="entry name" value="P_GLUCOSE_ISOMERASE_3"/>
    <property type="match status" value="2"/>
</dbReference>
<comment type="pathway">
    <text evidence="4">Carbohydrate degradation; glycolysis; D-glyceraldehyde 3-phosphate and glycerone phosphate from D-glucose: step 2/4.</text>
</comment>
<dbReference type="InterPro" id="IPR046348">
    <property type="entry name" value="SIS_dom_sf"/>
</dbReference>
<dbReference type="AlphaFoldDB" id="A0A1H0Y9G2"/>
<dbReference type="GO" id="GO:0097367">
    <property type="term" value="F:carbohydrate derivative binding"/>
    <property type="evidence" value="ECO:0007669"/>
    <property type="project" value="InterPro"/>
</dbReference>
<comment type="catalytic activity">
    <reaction evidence="4">
        <text>alpha-D-glucose 6-phosphate = beta-D-fructose 6-phosphate</text>
        <dbReference type="Rhea" id="RHEA:11816"/>
        <dbReference type="ChEBI" id="CHEBI:57634"/>
        <dbReference type="ChEBI" id="CHEBI:58225"/>
        <dbReference type="EC" id="5.3.1.9"/>
    </reaction>
</comment>
<dbReference type="GO" id="GO:0005829">
    <property type="term" value="C:cytosol"/>
    <property type="evidence" value="ECO:0007669"/>
    <property type="project" value="TreeGrafter"/>
</dbReference>
<keyword evidence="6" id="KW-1185">Reference proteome</keyword>
<reference evidence="6" key="1">
    <citation type="submission" date="2016-10" db="EMBL/GenBank/DDBJ databases">
        <authorList>
            <person name="Varghese N."/>
            <person name="Submissions S."/>
        </authorList>
    </citation>
    <scope>NUCLEOTIDE SEQUENCE [LARGE SCALE GENOMIC DNA]</scope>
    <source>
        <strain evidence="6">DSM 45459</strain>
    </source>
</reference>
<gene>
    <name evidence="5" type="ORF">SAMN04489718_0312</name>
</gene>
<evidence type="ECO:0000256" key="4">
    <source>
        <dbReference type="RuleBase" id="RU000612"/>
    </source>
</evidence>
<dbReference type="EMBL" id="FNKO01000001">
    <property type="protein sequence ID" value="SDQ11804.1"/>
    <property type="molecule type" value="Genomic_DNA"/>
</dbReference>
<dbReference type="GO" id="GO:0051156">
    <property type="term" value="P:glucose 6-phosphate metabolic process"/>
    <property type="evidence" value="ECO:0007669"/>
    <property type="project" value="TreeGrafter"/>
</dbReference>
<evidence type="ECO:0000256" key="3">
    <source>
        <dbReference type="ARBA" id="ARBA00023235"/>
    </source>
</evidence>
<dbReference type="GO" id="GO:0006094">
    <property type="term" value="P:gluconeogenesis"/>
    <property type="evidence" value="ECO:0007669"/>
    <property type="project" value="UniProtKB-KW"/>
</dbReference>
<evidence type="ECO:0000313" key="5">
    <source>
        <dbReference type="EMBL" id="SDQ11804.1"/>
    </source>
</evidence>
<name>A0A1H0Y9G2_9ACTN</name>
<evidence type="ECO:0000313" key="6">
    <source>
        <dbReference type="Proteomes" id="UP000199301"/>
    </source>
</evidence>
<dbReference type="PANTHER" id="PTHR11469">
    <property type="entry name" value="GLUCOSE-6-PHOSPHATE ISOMERASE"/>
    <property type="match status" value="1"/>
</dbReference>
<dbReference type="OrthoDB" id="140919at2"/>
<dbReference type="STRING" id="995062.SAMN04489718_0312"/>
<dbReference type="Proteomes" id="UP000199301">
    <property type="component" value="Unassembled WGS sequence"/>
</dbReference>
<dbReference type="EC" id="5.3.1.9" evidence="4"/>
<evidence type="ECO:0000256" key="1">
    <source>
        <dbReference type="ARBA" id="ARBA00022432"/>
    </source>
</evidence>
<dbReference type="SUPFAM" id="SSF53697">
    <property type="entry name" value="SIS domain"/>
    <property type="match status" value="1"/>
</dbReference>
<dbReference type="Gene3D" id="3.40.50.10490">
    <property type="entry name" value="Glucose-6-phosphate isomerase like protein, domain 1"/>
    <property type="match status" value="3"/>
</dbReference>
<sequence>MTTETSAEIADPSLAREAEPLVQRLVNDRAASKLAAGDPTLWGADAEQEAAARLSWTTLHETSRGLLAEIDALRAELHEEGLHRVVLAGMGGSSLAPEVITATAETSMVVLDTTDPGQVADALEGELDRTVVVVSSKSGTTVETDCHRRIFEKAFSEEGIDPARRMIVVTDPGSPLQELAEESGYRKVFAADPNVGGRYSALSAFGLVPAGLAGADIAGLLDDAAAAYPALASDDESNPAVRLSAALAAAHGNGAEKVVFADSGSGIVGFSDWVEQLIAESTGKSGTGLLPVPVENVEASGFATAGGDATPVAIGPPDGTAAISTQGPLGGMMLLWEFATALAGRLIGINPFDQPDVEAAKEAARSLLDGPAGGPIATPAVVDGSIEVHPSGDWLSPGVGTVAEALRALITAAPSSGYLAVQAYLDRLDDASISVLRSELARRSGLQTTFGWGPRFLHSTGQYHKGGHQNGVFLQVTGDPGSDLDVPGRPYTLAGLQRAQALGDGQVLAQQNRPVLRLHLTDRAAGLVELVKAVQDLRAAG</sequence>
<dbReference type="GO" id="GO:0006096">
    <property type="term" value="P:glycolytic process"/>
    <property type="evidence" value="ECO:0007669"/>
    <property type="project" value="UniProtKB-UniPathway"/>
</dbReference>
<dbReference type="PANTHER" id="PTHR11469:SF1">
    <property type="entry name" value="GLUCOSE-6-PHOSPHATE ISOMERASE"/>
    <property type="match status" value="1"/>
</dbReference>
<keyword evidence="3 4" id="KW-0413">Isomerase</keyword>
<keyword evidence="1 4" id="KW-0312">Gluconeogenesis</keyword>
<dbReference type="Pfam" id="PF00342">
    <property type="entry name" value="PGI"/>
    <property type="match status" value="1"/>
</dbReference>
<dbReference type="GO" id="GO:0048029">
    <property type="term" value="F:monosaccharide binding"/>
    <property type="evidence" value="ECO:0007669"/>
    <property type="project" value="TreeGrafter"/>
</dbReference>
<proteinExistence type="inferred from homology"/>